<reference evidence="6 7" key="1">
    <citation type="submission" date="2022-09" db="EMBL/GenBank/DDBJ databases">
        <title>Xylan utilization by haloarchaea-nanohaloarchaea associations.</title>
        <authorList>
            <person name="Yakimov M."/>
        </authorList>
    </citation>
    <scope>NUCLEOTIDE SEQUENCE [LARGE SCALE GENOMIC DNA]</scope>
    <source>
        <strain evidence="6 7">SVXNc</strain>
    </source>
</reference>
<evidence type="ECO:0000313" key="6">
    <source>
        <dbReference type="EMBL" id="WEL19212.1"/>
    </source>
</evidence>
<dbReference type="SUPFAM" id="SSF69819">
    <property type="entry name" value="MTH1598-like"/>
    <property type="match status" value="1"/>
</dbReference>
<evidence type="ECO:0000259" key="5">
    <source>
        <dbReference type="Pfam" id="PF01951"/>
    </source>
</evidence>
<dbReference type="PANTHER" id="PTHR12682:SF11">
    <property type="entry name" value="PROTEIN ARCHEASE"/>
    <property type="match status" value="1"/>
</dbReference>
<dbReference type="EMBL" id="CP104395">
    <property type="protein sequence ID" value="WEL19212.1"/>
    <property type="molecule type" value="Genomic_DNA"/>
</dbReference>
<name>A0ABY8CDE9_9ARCH</name>
<dbReference type="InterPro" id="IPR002804">
    <property type="entry name" value="Archease"/>
</dbReference>
<dbReference type="GeneID" id="90589615"/>
<evidence type="ECO:0000256" key="2">
    <source>
        <dbReference type="ARBA" id="ARBA00022694"/>
    </source>
</evidence>
<dbReference type="Proteomes" id="UP001218034">
    <property type="component" value="Chromosome"/>
</dbReference>
<keyword evidence="3" id="KW-0479">Metal-binding</keyword>
<accession>A0ABY8CDE9</accession>
<gene>
    <name evidence="6" type="ORF">SVXNc_0180</name>
</gene>
<dbReference type="RefSeq" id="WP_347722084.1">
    <property type="nucleotide sequence ID" value="NZ_CP104395.1"/>
</dbReference>
<proteinExistence type="inferred from homology"/>
<protein>
    <submittedName>
        <fullName evidence="6">SHS2 domain protein implicated in nucleic acid metabolism</fullName>
    </submittedName>
</protein>
<organism evidence="6 7">
    <name type="scientific">Candidatus Nanohalococcus occultus</name>
    <dbReference type="NCBI Taxonomy" id="2978047"/>
    <lineage>
        <taxon>Archaea</taxon>
        <taxon>Candidatus Nanohalarchaeota</taxon>
        <taxon>Candidatus Nanohalarchaeota incertae sedis</taxon>
        <taxon>Candidatus Nanohalococcus</taxon>
    </lineage>
</organism>
<evidence type="ECO:0000256" key="1">
    <source>
        <dbReference type="ARBA" id="ARBA00007963"/>
    </source>
</evidence>
<feature type="domain" description="Archease" evidence="5">
    <location>
        <begin position="3"/>
        <end position="137"/>
    </location>
</feature>
<evidence type="ECO:0000256" key="4">
    <source>
        <dbReference type="ARBA" id="ARBA00022837"/>
    </source>
</evidence>
<dbReference type="Pfam" id="PF01951">
    <property type="entry name" value="Archease"/>
    <property type="match status" value="1"/>
</dbReference>
<dbReference type="InterPro" id="IPR036820">
    <property type="entry name" value="Archease_dom_sf"/>
</dbReference>
<dbReference type="Gene3D" id="3.55.10.10">
    <property type="entry name" value="Archease domain"/>
    <property type="match status" value="1"/>
</dbReference>
<sequence>MSYEILDHTADVKFKAKGDSLNEVFSESVKAFADIVGGGGGSTRHKIKVESENLDALLFDFLDELIFLQETENVAVGGPKEVEIEELENGYGIEATVWTDPITSQQGLLDIKAPTYSEMKVDYIKGEGWEIVAVLDI</sequence>
<evidence type="ECO:0000256" key="3">
    <source>
        <dbReference type="ARBA" id="ARBA00022723"/>
    </source>
</evidence>
<keyword evidence="2" id="KW-0819">tRNA processing</keyword>
<dbReference type="PANTHER" id="PTHR12682">
    <property type="entry name" value="ARCHEASE"/>
    <property type="match status" value="1"/>
</dbReference>
<evidence type="ECO:0000313" key="7">
    <source>
        <dbReference type="Proteomes" id="UP001218034"/>
    </source>
</evidence>
<keyword evidence="4" id="KW-0106">Calcium</keyword>
<dbReference type="InterPro" id="IPR023572">
    <property type="entry name" value="Archease_dom"/>
</dbReference>
<keyword evidence="7" id="KW-1185">Reference proteome</keyword>
<comment type="similarity">
    <text evidence="1">Belongs to the archease family.</text>
</comment>